<dbReference type="PANTHER" id="PTHR36924">
    <property type="entry name" value="ANTITOXIN HIGA-1"/>
    <property type="match status" value="1"/>
</dbReference>
<dbReference type="SMART" id="SM00530">
    <property type="entry name" value="HTH_XRE"/>
    <property type="match status" value="1"/>
</dbReference>
<dbReference type="GO" id="GO:0003677">
    <property type="term" value="F:DNA binding"/>
    <property type="evidence" value="ECO:0007669"/>
    <property type="project" value="UniProtKB-KW"/>
</dbReference>
<dbReference type="RefSeq" id="WP_028234703.1">
    <property type="nucleotide sequence ID" value="NZ_FNZX01000020.1"/>
</dbReference>
<name>A0A1H7M3M7_9FIRM</name>
<gene>
    <name evidence="3" type="ORF">SAMN02910377_02538</name>
</gene>
<dbReference type="CDD" id="cd00093">
    <property type="entry name" value="HTH_XRE"/>
    <property type="match status" value="1"/>
</dbReference>
<keyword evidence="1" id="KW-0238">DNA-binding</keyword>
<evidence type="ECO:0000256" key="1">
    <source>
        <dbReference type="ARBA" id="ARBA00023125"/>
    </source>
</evidence>
<dbReference type="InterPro" id="IPR013430">
    <property type="entry name" value="Toxin_antidote_HigA"/>
</dbReference>
<dbReference type="NCBIfam" id="TIGR02607">
    <property type="entry name" value="antidote_HigA"/>
    <property type="match status" value="1"/>
</dbReference>
<accession>A0A1H7M3M7</accession>
<evidence type="ECO:0000313" key="4">
    <source>
        <dbReference type="Proteomes" id="UP000182321"/>
    </source>
</evidence>
<dbReference type="InterPro" id="IPR010982">
    <property type="entry name" value="Lambda_DNA-bd_dom_sf"/>
</dbReference>
<reference evidence="4" key="1">
    <citation type="submission" date="2016-10" db="EMBL/GenBank/DDBJ databases">
        <authorList>
            <person name="Varghese N."/>
        </authorList>
    </citation>
    <scope>NUCLEOTIDE SEQUENCE [LARGE SCALE GENOMIC DNA]</scope>
    <source>
        <strain evidence="4">ACV-9</strain>
    </source>
</reference>
<feature type="domain" description="HTH cro/C1-type" evidence="2">
    <location>
        <begin position="22"/>
        <end position="69"/>
    </location>
</feature>
<dbReference type="Pfam" id="PF01381">
    <property type="entry name" value="HTH_3"/>
    <property type="match status" value="1"/>
</dbReference>
<dbReference type="SUPFAM" id="SSF47413">
    <property type="entry name" value="lambda repressor-like DNA-binding domains"/>
    <property type="match status" value="1"/>
</dbReference>
<dbReference type="EMBL" id="FNZX01000020">
    <property type="protein sequence ID" value="SEL05699.1"/>
    <property type="molecule type" value="Genomic_DNA"/>
</dbReference>
<sequence>MAVIIQTPTMGEILKEEFMDPLGISAYRLAHEIFVPVSRIQDIIHDRRQITVDTSLRLGKFFGVSDDYFLKMQNDINLRNARIELEEELSKIRLYK</sequence>
<evidence type="ECO:0000259" key="2">
    <source>
        <dbReference type="PROSITE" id="PS50943"/>
    </source>
</evidence>
<proteinExistence type="predicted"/>
<dbReference type="PANTHER" id="PTHR36924:SF1">
    <property type="entry name" value="ANTITOXIN HIGA-1"/>
    <property type="match status" value="1"/>
</dbReference>
<dbReference type="InterPro" id="IPR001387">
    <property type="entry name" value="Cro/C1-type_HTH"/>
</dbReference>
<evidence type="ECO:0000313" key="3">
    <source>
        <dbReference type="EMBL" id="SEL05699.1"/>
    </source>
</evidence>
<dbReference type="PROSITE" id="PS50943">
    <property type="entry name" value="HTH_CROC1"/>
    <property type="match status" value="1"/>
</dbReference>
<dbReference type="Gene3D" id="1.10.260.40">
    <property type="entry name" value="lambda repressor-like DNA-binding domains"/>
    <property type="match status" value="1"/>
</dbReference>
<dbReference type="Proteomes" id="UP000182321">
    <property type="component" value="Unassembled WGS sequence"/>
</dbReference>
<protein>
    <submittedName>
        <fullName evidence="3">Addiction module antidote protein, HigA family</fullName>
    </submittedName>
</protein>
<dbReference type="AlphaFoldDB" id="A0A1H7M3M7"/>
<organism evidence="3 4">
    <name type="scientific">Pseudobutyrivibrio ruminis</name>
    <dbReference type="NCBI Taxonomy" id="46206"/>
    <lineage>
        <taxon>Bacteria</taxon>
        <taxon>Bacillati</taxon>
        <taxon>Bacillota</taxon>
        <taxon>Clostridia</taxon>
        <taxon>Lachnospirales</taxon>
        <taxon>Lachnospiraceae</taxon>
        <taxon>Pseudobutyrivibrio</taxon>
    </lineage>
</organism>
<keyword evidence="4" id="KW-1185">Reference proteome</keyword>